<comment type="subcellular location">
    <subcellularLocation>
        <location evidence="1">Cytoplasm</location>
    </subcellularLocation>
</comment>
<dbReference type="InterPro" id="IPR012849">
    <property type="entry name" value="Abl-interactor_HHR_dom"/>
</dbReference>
<dbReference type="GO" id="GO:0017124">
    <property type="term" value="F:SH3 domain binding"/>
    <property type="evidence" value="ECO:0007669"/>
    <property type="project" value="TreeGrafter"/>
</dbReference>
<keyword evidence="4" id="KW-0597">Phosphoprotein</keyword>
<dbReference type="EMBL" id="FR904676">
    <property type="protein sequence ID" value="CDQ69587.1"/>
    <property type="molecule type" value="Genomic_DNA"/>
</dbReference>
<evidence type="ECO:0000256" key="4">
    <source>
        <dbReference type="ARBA" id="ARBA00022553"/>
    </source>
</evidence>
<dbReference type="GO" id="GO:0030027">
    <property type="term" value="C:lamellipodium"/>
    <property type="evidence" value="ECO:0007669"/>
    <property type="project" value="TreeGrafter"/>
</dbReference>
<dbReference type="PANTHER" id="PTHR10460">
    <property type="entry name" value="ABL INTERACTOR FAMILY MEMBER"/>
    <property type="match status" value="1"/>
</dbReference>
<keyword evidence="5" id="KW-0175">Coiled coil</keyword>
<dbReference type="Pfam" id="PF07815">
    <property type="entry name" value="Abi_HHR"/>
    <property type="match status" value="1"/>
</dbReference>
<gene>
    <name evidence="8" type="ORF">GSONMT00002102001</name>
</gene>
<dbReference type="STRING" id="8022.A0A060WRC2"/>
<accession>A0A060WRC2</accession>
<dbReference type="InterPro" id="IPR028457">
    <property type="entry name" value="ABI"/>
</dbReference>
<dbReference type="AlphaFoldDB" id="A0A060WRC2"/>
<dbReference type="PANTHER" id="PTHR10460:SF60">
    <property type="entry name" value="ABI GENE FAMILY MEMBER 3"/>
    <property type="match status" value="1"/>
</dbReference>
<protein>
    <recommendedName>
        <fullName evidence="7">Abl-interactor homeo-domain homologous domain-containing protein</fullName>
    </recommendedName>
</protein>
<keyword evidence="6" id="KW-1133">Transmembrane helix</keyword>
<evidence type="ECO:0000313" key="8">
    <source>
        <dbReference type="EMBL" id="CDQ69587.1"/>
    </source>
</evidence>
<dbReference type="PaxDb" id="8022-A0A060WRC2"/>
<evidence type="ECO:0000259" key="7">
    <source>
        <dbReference type="Pfam" id="PF07815"/>
    </source>
</evidence>
<evidence type="ECO:0000256" key="3">
    <source>
        <dbReference type="ARBA" id="ARBA00022490"/>
    </source>
</evidence>
<sequence length="207" mass="23461">MTEQTKCSELATQILKEAPASRKALIDNYNNLHKVADYCENNYLGLQDTWKGLEETKALTTQALASVAYQINSLATSVLRLLDTQAMQLKDMENSLNLLSLAVAIHQEKVSRREMGIFTTVTKLACAKLMSPPKAGRELEGCYIRRPMSFTELDTLGHSFNVRTAGRMFRFMDTFIPLGLALFFCNMILIDCPQIINRSLHYCNYNY</sequence>
<dbReference type="GO" id="GO:0001764">
    <property type="term" value="P:neuron migration"/>
    <property type="evidence" value="ECO:0007669"/>
    <property type="project" value="TreeGrafter"/>
</dbReference>
<keyword evidence="6" id="KW-0812">Transmembrane</keyword>
<dbReference type="GO" id="GO:0035591">
    <property type="term" value="F:signaling adaptor activity"/>
    <property type="evidence" value="ECO:0007669"/>
    <property type="project" value="TreeGrafter"/>
</dbReference>
<evidence type="ECO:0000256" key="1">
    <source>
        <dbReference type="ARBA" id="ARBA00004496"/>
    </source>
</evidence>
<evidence type="ECO:0000313" key="9">
    <source>
        <dbReference type="Proteomes" id="UP000193380"/>
    </source>
</evidence>
<dbReference type="Gene3D" id="6.10.140.1620">
    <property type="match status" value="1"/>
</dbReference>
<comment type="similarity">
    <text evidence="2">Belongs to the ABI family.</text>
</comment>
<name>A0A060WRC2_ONCMY</name>
<dbReference type="Proteomes" id="UP000193380">
    <property type="component" value="Chromosome 16"/>
</dbReference>
<feature type="domain" description="Abl-interactor homeo-domain homologous" evidence="7">
    <location>
        <begin position="100"/>
        <end position="163"/>
    </location>
</feature>
<keyword evidence="6" id="KW-0472">Membrane</keyword>
<evidence type="ECO:0000256" key="2">
    <source>
        <dbReference type="ARBA" id="ARBA00010020"/>
    </source>
</evidence>
<evidence type="ECO:0000256" key="6">
    <source>
        <dbReference type="SAM" id="Phobius"/>
    </source>
</evidence>
<feature type="transmembrane region" description="Helical" evidence="6">
    <location>
        <begin position="171"/>
        <end position="190"/>
    </location>
</feature>
<keyword evidence="3" id="KW-0963">Cytoplasm</keyword>
<proteinExistence type="inferred from homology"/>
<evidence type="ECO:0000256" key="5">
    <source>
        <dbReference type="ARBA" id="ARBA00023054"/>
    </source>
</evidence>
<dbReference type="GO" id="GO:0031209">
    <property type="term" value="C:SCAR complex"/>
    <property type="evidence" value="ECO:0007669"/>
    <property type="project" value="TreeGrafter"/>
</dbReference>
<reference evidence="8 9" key="1">
    <citation type="journal article" date="2014" name="Nat. Commun.">
        <title>The rainbow trout genome provides novel insights into evolution after whole-genome duplication in vertebrates.</title>
        <authorList>
            <person name="Berthelot C."/>
            <person name="Brunet F."/>
            <person name="Chalopin D."/>
            <person name="Juanchich A."/>
            <person name="Bernard M."/>
            <person name="Noel B."/>
            <person name="Bento P."/>
            <person name="Da Silva C."/>
            <person name="Labadie K."/>
            <person name="Alberti A."/>
            <person name="Aury J.M."/>
            <person name="Louis A."/>
            <person name="Dehais P."/>
            <person name="Bardou P."/>
            <person name="Montfort J."/>
            <person name="Klopp C."/>
            <person name="Cabau C."/>
            <person name="Gaspin C."/>
            <person name="Thorgaard G.H."/>
            <person name="Boussaha M."/>
            <person name="Quillet E."/>
            <person name="Guyomard R."/>
            <person name="Galiana D."/>
            <person name="Bobe J."/>
            <person name="Volff J.N."/>
            <person name="Genet C."/>
            <person name="Wincker P."/>
            <person name="Jaillon O."/>
            <person name="Roest Crollius H."/>
            <person name="Guiguen Y."/>
        </authorList>
    </citation>
    <scope>NUCLEOTIDE SEQUENCE [LARGE SCALE GENOMIC DNA]</scope>
</reference>
<organism evidence="8 9">
    <name type="scientific">Oncorhynchus mykiss</name>
    <name type="common">Rainbow trout</name>
    <name type="synonym">Salmo gairdneri</name>
    <dbReference type="NCBI Taxonomy" id="8022"/>
    <lineage>
        <taxon>Eukaryota</taxon>
        <taxon>Metazoa</taxon>
        <taxon>Chordata</taxon>
        <taxon>Craniata</taxon>
        <taxon>Vertebrata</taxon>
        <taxon>Euteleostomi</taxon>
        <taxon>Actinopterygii</taxon>
        <taxon>Neopterygii</taxon>
        <taxon>Teleostei</taxon>
        <taxon>Protacanthopterygii</taxon>
        <taxon>Salmoniformes</taxon>
        <taxon>Salmonidae</taxon>
        <taxon>Salmoninae</taxon>
        <taxon>Oncorhynchus</taxon>
    </lineage>
</organism>
<dbReference type="GO" id="GO:0098858">
    <property type="term" value="C:actin-based cell projection"/>
    <property type="evidence" value="ECO:0007669"/>
    <property type="project" value="TreeGrafter"/>
</dbReference>